<name>A0A1W0VW44_SORBI</name>
<feature type="transmembrane region" description="Helical" evidence="1">
    <location>
        <begin position="33"/>
        <end position="52"/>
    </location>
</feature>
<sequence length="295" mass="30723">MVTLVAFAPRRREQAPEAAVGTASKSSTTASTALWVLGLTAASTAITVAVCVPPPAPALRKNAYFLAISCFFFAGVGGVMSAVCKATTTHLRHRDTTGRELMYVHLAQLANAVGAPFSTTTTALGVLGLAAASTAITVAVCVPPPPALHKNAYFLAISCFFFAGVGGVMSAVCMAATTHLRHRHATWREHMHVLLARLASVVGATFSTKTAMGMLGLAAASTAMNLQSVGQQPHQPPRGLDEIEYCYHLAISAVFFAGVAGVMAAVREGGQVTQNIKWVHAVGAPMHAWGHGFLS</sequence>
<evidence type="ECO:0000313" key="3">
    <source>
        <dbReference type="Proteomes" id="UP000000768"/>
    </source>
</evidence>
<feature type="transmembrane region" description="Helical" evidence="1">
    <location>
        <begin position="152"/>
        <end position="177"/>
    </location>
</feature>
<gene>
    <name evidence="2" type="ORF">SORBI_3003G073200</name>
</gene>
<dbReference type="PANTHER" id="PTHR33530:SF4">
    <property type="entry name" value="OS01G0145800 PROTEIN"/>
    <property type="match status" value="1"/>
</dbReference>
<dbReference type="Gramene" id="OQU86325">
    <property type="protein sequence ID" value="OQU86325"/>
    <property type="gene ID" value="SORBI_3003G073200"/>
</dbReference>
<evidence type="ECO:0000256" key="1">
    <source>
        <dbReference type="SAM" id="Phobius"/>
    </source>
</evidence>
<dbReference type="AlphaFoldDB" id="A0A1W0VW44"/>
<feature type="transmembrane region" description="Helical" evidence="1">
    <location>
        <begin position="198"/>
        <end position="220"/>
    </location>
</feature>
<feature type="transmembrane region" description="Helical" evidence="1">
    <location>
        <begin position="247"/>
        <end position="266"/>
    </location>
</feature>
<evidence type="ECO:0000313" key="2">
    <source>
        <dbReference type="EMBL" id="OQU86325.1"/>
    </source>
</evidence>
<dbReference type="PANTHER" id="PTHR33530">
    <property type="entry name" value="OS01G0147100 PROTEIN"/>
    <property type="match status" value="1"/>
</dbReference>
<keyword evidence="1" id="KW-1133">Transmembrane helix</keyword>
<keyword evidence="1" id="KW-0472">Membrane</keyword>
<dbReference type="EMBL" id="CM000762">
    <property type="protein sequence ID" value="OQU86325.1"/>
    <property type="molecule type" value="Genomic_DNA"/>
</dbReference>
<dbReference type="InterPro" id="IPR022149">
    <property type="entry name" value="DUF3681"/>
</dbReference>
<keyword evidence="1" id="KW-0812">Transmembrane</keyword>
<proteinExistence type="predicted"/>
<reference evidence="2 3" key="1">
    <citation type="journal article" date="2009" name="Nature">
        <title>The Sorghum bicolor genome and the diversification of grasses.</title>
        <authorList>
            <person name="Paterson A.H."/>
            <person name="Bowers J.E."/>
            <person name="Bruggmann R."/>
            <person name="Dubchak I."/>
            <person name="Grimwood J."/>
            <person name="Gundlach H."/>
            <person name="Haberer G."/>
            <person name="Hellsten U."/>
            <person name="Mitros T."/>
            <person name="Poliakov A."/>
            <person name="Schmutz J."/>
            <person name="Spannagl M."/>
            <person name="Tang H."/>
            <person name="Wang X."/>
            <person name="Wicker T."/>
            <person name="Bharti A.K."/>
            <person name="Chapman J."/>
            <person name="Feltus F.A."/>
            <person name="Gowik U."/>
            <person name="Grigoriev I.V."/>
            <person name="Lyons E."/>
            <person name="Maher C.A."/>
            <person name="Martis M."/>
            <person name="Narechania A."/>
            <person name="Otillar R.P."/>
            <person name="Penning B.W."/>
            <person name="Salamov A.A."/>
            <person name="Wang Y."/>
            <person name="Zhang L."/>
            <person name="Carpita N.C."/>
            <person name="Freeling M."/>
            <person name="Gingle A.R."/>
            <person name="Hash C.T."/>
            <person name="Keller B."/>
            <person name="Klein P."/>
            <person name="Kresovich S."/>
            <person name="McCann M.C."/>
            <person name="Ming R."/>
            <person name="Peterson D.G."/>
            <person name="Mehboob-ur-Rahman"/>
            <person name="Ware D."/>
            <person name="Westhoff P."/>
            <person name="Mayer K.F."/>
            <person name="Messing J."/>
            <person name="Rokhsar D.S."/>
        </authorList>
    </citation>
    <scope>NUCLEOTIDE SEQUENCE [LARGE SCALE GENOMIC DNA]</scope>
    <source>
        <strain evidence="3">cv. BTx623</strain>
    </source>
</reference>
<feature type="transmembrane region" description="Helical" evidence="1">
    <location>
        <begin position="64"/>
        <end position="83"/>
    </location>
</feature>
<reference evidence="3" key="2">
    <citation type="journal article" date="2018" name="Plant J.">
        <title>The Sorghum bicolor reference genome: improved assembly, gene annotations, a transcriptome atlas, and signatures of genome organization.</title>
        <authorList>
            <person name="McCormick R.F."/>
            <person name="Truong S.K."/>
            <person name="Sreedasyam A."/>
            <person name="Jenkins J."/>
            <person name="Shu S."/>
            <person name="Sims D."/>
            <person name="Kennedy M."/>
            <person name="Amirebrahimi M."/>
            <person name="Weers B.D."/>
            <person name="McKinley B."/>
            <person name="Mattison A."/>
            <person name="Morishige D.T."/>
            <person name="Grimwood J."/>
            <person name="Schmutz J."/>
            <person name="Mullet J.E."/>
        </authorList>
    </citation>
    <scope>NUCLEOTIDE SEQUENCE [LARGE SCALE GENOMIC DNA]</scope>
    <source>
        <strain evidence="3">cv. BTx623</strain>
    </source>
</reference>
<accession>A0A1W0VW44</accession>
<keyword evidence="3" id="KW-1185">Reference proteome</keyword>
<dbReference type="InParanoid" id="A0A1W0VW44"/>
<dbReference type="Proteomes" id="UP000000768">
    <property type="component" value="Chromosome 3"/>
</dbReference>
<protein>
    <submittedName>
        <fullName evidence="2">Uncharacterized protein</fullName>
    </submittedName>
</protein>
<organism evidence="2 3">
    <name type="scientific">Sorghum bicolor</name>
    <name type="common">Sorghum</name>
    <name type="synonym">Sorghum vulgare</name>
    <dbReference type="NCBI Taxonomy" id="4558"/>
    <lineage>
        <taxon>Eukaryota</taxon>
        <taxon>Viridiplantae</taxon>
        <taxon>Streptophyta</taxon>
        <taxon>Embryophyta</taxon>
        <taxon>Tracheophyta</taxon>
        <taxon>Spermatophyta</taxon>
        <taxon>Magnoliopsida</taxon>
        <taxon>Liliopsida</taxon>
        <taxon>Poales</taxon>
        <taxon>Poaceae</taxon>
        <taxon>PACMAD clade</taxon>
        <taxon>Panicoideae</taxon>
        <taxon>Andropogonodae</taxon>
        <taxon>Andropogoneae</taxon>
        <taxon>Sorghinae</taxon>
        <taxon>Sorghum</taxon>
    </lineage>
</organism>